<sequence>MAYLSDQGFFLDGPAQLEEWVDFDQFLNLPVAYGDEYSALAATDAVLSEAMVPQDSEAWAAAPLDFSQSAFADMIDLDMSQDSFFASLSPEMNMMTDLNVPVDNSTLYTPISHETQLDFRQMVEAQAAADPRITSMKQKRREAGIELHLQRLYDATARELDLRSDSTASFSSPMWSDYAPGSISPQSASASASPKTPSVSAPTPATGAGGIEMVLDLNMNAAANLPKKQKPRSQAQKENYIKARKYGACEKHKKQHKRCNCLEKAGVHLGASDVPLNIAYKQRSQQQSHLSGDRLDLQVSVTPGHDRQSARPSLQVPVTVQPSQPLKALSTNKPGHERKCVAAAVVSPSRPTAQRTDSVLGDGSQPRASGVLSVASTGVQPNFGSPSKQHNRGVSRHAPQHVAPVAITPVREAAAKYRTSCQSGTYDATNVSVQTGSNVSSPQDVRASSSSPQTVSVSTRRAPAQPNLRWHVAGTPVTAKIYLQQGGHDQSNPIQSVFTVTPSMGVRRSRETLSSHRAGSRVLAMPQDSLQRRALQVHSQLGPEVGNRGRISNNHLESSRVELPKSRRALSTNAGVQMELSPQDNRPSASASKLRRSPDIQMVPLHGVVRTVITQADAFMARIVSTVAGIGLSSVSSASWLDRSVGHFLSSLGGRLMAARMILGPLRSQV</sequence>
<reference evidence="2 3" key="1">
    <citation type="journal article" date="2013" name="PLoS ONE">
        <title>Genomic and secretomic analyses reveal unique features of the lignocellulolytic enzyme system of Penicillium decumbens.</title>
        <authorList>
            <person name="Liu G."/>
            <person name="Zhang L."/>
            <person name="Wei X."/>
            <person name="Zou G."/>
            <person name="Qin Y."/>
            <person name="Ma L."/>
            <person name="Li J."/>
            <person name="Zheng H."/>
            <person name="Wang S."/>
            <person name="Wang C."/>
            <person name="Xun L."/>
            <person name="Zhao G.-P."/>
            <person name="Zhou Z."/>
            <person name="Qu Y."/>
        </authorList>
    </citation>
    <scope>NUCLEOTIDE SEQUENCE [LARGE SCALE GENOMIC DNA]</scope>
    <source>
        <strain evidence="3">114-2 / CGMCC 5302</strain>
    </source>
</reference>
<feature type="compositionally biased region" description="Low complexity" evidence="1">
    <location>
        <begin position="182"/>
        <end position="206"/>
    </location>
</feature>
<name>S8AV39_PENO1</name>
<feature type="region of interest" description="Disordered" evidence="1">
    <location>
        <begin position="543"/>
        <end position="597"/>
    </location>
</feature>
<dbReference type="OrthoDB" id="4346289at2759"/>
<feature type="region of interest" description="Disordered" evidence="1">
    <location>
        <begin position="182"/>
        <end position="207"/>
    </location>
</feature>
<feature type="region of interest" description="Disordered" evidence="1">
    <location>
        <begin position="345"/>
        <end position="367"/>
    </location>
</feature>
<dbReference type="Proteomes" id="UP000019376">
    <property type="component" value="Unassembled WGS sequence"/>
</dbReference>
<gene>
    <name evidence="2" type="ORF">PDE_05028</name>
</gene>
<feature type="compositionally biased region" description="Polar residues" evidence="1">
    <location>
        <begin position="434"/>
        <end position="443"/>
    </location>
</feature>
<keyword evidence="3" id="KW-1185">Reference proteome</keyword>
<feature type="compositionally biased region" description="Low complexity" evidence="1">
    <location>
        <begin position="445"/>
        <end position="461"/>
    </location>
</feature>
<dbReference type="AlphaFoldDB" id="S8AV39"/>
<protein>
    <submittedName>
        <fullName evidence="2">Uncharacterized protein</fullName>
    </submittedName>
</protein>
<dbReference type="eggNOG" id="ENOG502RR3T">
    <property type="taxonomic scope" value="Eukaryota"/>
</dbReference>
<proteinExistence type="predicted"/>
<dbReference type="HOGENOM" id="CLU_409977_0_0_1"/>
<evidence type="ECO:0000313" key="2">
    <source>
        <dbReference type="EMBL" id="EPS30078.1"/>
    </source>
</evidence>
<feature type="compositionally biased region" description="Polar residues" evidence="1">
    <location>
        <begin position="569"/>
        <end position="591"/>
    </location>
</feature>
<dbReference type="PhylomeDB" id="S8AV39"/>
<evidence type="ECO:0000313" key="3">
    <source>
        <dbReference type="Proteomes" id="UP000019376"/>
    </source>
</evidence>
<dbReference type="EMBL" id="KB644412">
    <property type="protein sequence ID" value="EPS30078.1"/>
    <property type="molecule type" value="Genomic_DNA"/>
</dbReference>
<organism evidence="2 3">
    <name type="scientific">Penicillium oxalicum (strain 114-2 / CGMCC 5302)</name>
    <name type="common">Penicillium decumbens</name>
    <dbReference type="NCBI Taxonomy" id="933388"/>
    <lineage>
        <taxon>Eukaryota</taxon>
        <taxon>Fungi</taxon>
        <taxon>Dikarya</taxon>
        <taxon>Ascomycota</taxon>
        <taxon>Pezizomycotina</taxon>
        <taxon>Eurotiomycetes</taxon>
        <taxon>Eurotiomycetidae</taxon>
        <taxon>Eurotiales</taxon>
        <taxon>Aspergillaceae</taxon>
        <taxon>Penicillium</taxon>
    </lineage>
</organism>
<evidence type="ECO:0000256" key="1">
    <source>
        <dbReference type="SAM" id="MobiDB-lite"/>
    </source>
</evidence>
<feature type="region of interest" description="Disordered" evidence="1">
    <location>
        <begin position="434"/>
        <end position="463"/>
    </location>
</feature>
<accession>S8AV39</accession>